<organism evidence="3">
    <name type="scientific">Tanacetum cinerariifolium</name>
    <name type="common">Dalmatian daisy</name>
    <name type="synonym">Chrysanthemum cinerariifolium</name>
    <dbReference type="NCBI Taxonomy" id="118510"/>
    <lineage>
        <taxon>Eukaryota</taxon>
        <taxon>Viridiplantae</taxon>
        <taxon>Streptophyta</taxon>
        <taxon>Embryophyta</taxon>
        <taxon>Tracheophyta</taxon>
        <taxon>Spermatophyta</taxon>
        <taxon>Magnoliopsida</taxon>
        <taxon>eudicotyledons</taxon>
        <taxon>Gunneridae</taxon>
        <taxon>Pentapetalae</taxon>
        <taxon>asterids</taxon>
        <taxon>campanulids</taxon>
        <taxon>Asterales</taxon>
        <taxon>Asteraceae</taxon>
        <taxon>Asteroideae</taxon>
        <taxon>Anthemideae</taxon>
        <taxon>Anthemidinae</taxon>
        <taxon>Tanacetum</taxon>
    </lineage>
</organism>
<comment type="caution">
    <text evidence="3">The sequence shown here is derived from an EMBL/GenBank/DDBJ whole genome shotgun (WGS) entry which is preliminary data.</text>
</comment>
<gene>
    <name evidence="3" type="ORF">Tci_020505</name>
</gene>
<keyword evidence="3" id="KW-0548">Nucleotidyltransferase</keyword>
<evidence type="ECO:0000259" key="1">
    <source>
        <dbReference type="Pfam" id="PF13456"/>
    </source>
</evidence>
<name>A0A6L2KIG1_TANCI</name>
<accession>A0A6L2KIG1</accession>
<dbReference type="AlphaFoldDB" id="A0A6L2KIG1"/>
<dbReference type="PANTHER" id="PTHR48475">
    <property type="entry name" value="RIBONUCLEASE H"/>
    <property type="match status" value="1"/>
</dbReference>
<evidence type="ECO:0000259" key="2">
    <source>
        <dbReference type="Pfam" id="PF17921"/>
    </source>
</evidence>
<dbReference type="EMBL" id="BKCJ010002433">
    <property type="protein sequence ID" value="GEU48527.1"/>
    <property type="molecule type" value="Genomic_DNA"/>
</dbReference>
<dbReference type="GO" id="GO:0004523">
    <property type="term" value="F:RNA-DNA hybrid ribonuclease activity"/>
    <property type="evidence" value="ECO:0007669"/>
    <property type="project" value="InterPro"/>
</dbReference>
<dbReference type="Gene3D" id="1.10.340.70">
    <property type="match status" value="1"/>
</dbReference>
<feature type="domain" description="Integrase zinc-binding" evidence="2">
    <location>
        <begin position="216"/>
        <end position="268"/>
    </location>
</feature>
<dbReference type="Pfam" id="PF13456">
    <property type="entry name" value="RVT_3"/>
    <property type="match status" value="1"/>
</dbReference>
<sequence length="504" mass="57853">MSNPEVTGRLLKRRFELGEHDIQYRPRTSVKGQILADFIVERPEDDTPDTSIEDRKELPDPWILFTDGSSCIDGCGAGLIITNPEGMEFTYALRFRFNTTNNEAEHEALIAGLRIAGQMGVENLQANVDSKLVTNQNSGKKAIDEKEILAVVEEEGHTWMTLVYEYLTEGILPEEKKKARVVRRKAGRYAVINEVLYKKSFHGPWLRYVGPIQANYVLREIHEGSCSMHAGSRSVVAKALRLGYYWPTMHTDAKNLIRECNNCQVHRPVPRNQQEKLTPITPLWPFYKWEIDIAGPFLEGAQVKKFVWDNIVCRFGLPGEIVSDNGKQFRDNPFKDWCEKLKAVIPAEIDMPILRTTEVDMIKNNEALVISLDVLEEKREQVAVQEARSKAKMERYYNARVRNKSFHLGDFVYRNNEASHAKDGGKLGPKWEGPYEVTEALGKGAYRLRDRNGHTLPRTWNICNLKSALCMKCKHLLHVKQIEKEGTDRILFICNIFKFLMNEK</sequence>
<dbReference type="SUPFAM" id="SSF53098">
    <property type="entry name" value="Ribonuclease H-like"/>
    <property type="match status" value="2"/>
</dbReference>
<evidence type="ECO:0000313" key="3">
    <source>
        <dbReference type="EMBL" id="GEU48527.1"/>
    </source>
</evidence>
<dbReference type="Pfam" id="PF17921">
    <property type="entry name" value="Integrase_H2C2"/>
    <property type="match status" value="1"/>
</dbReference>
<feature type="domain" description="RNase H type-1" evidence="1">
    <location>
        <begin position="75"/>
        <end position="169"/>
    </location>
</feature>
<reference evidence="3" key="1">
    <citation type="journal article" date="2019" name="Sci. Rep.">
        <title>Draft genome of Tanacetum cinerariifolium, the natural source of mosquito coil.</title>
        <authorList>
            <person name="Yamashiro T."/>
            <person name="Shiraishi A."/>
            <person name="Satake H."/>
            <person name="Nakayama K."/>
        </authorList>
    </citation>
    <scope>NUCLEOTIDE SEQUENCE</scope>
</reference>
<dbReference type="GO" id="GO:0003676">
    <property type="term" value="F:nucleic acid binding"/>
    <property type="evidence" value="ECO:0007669"/>
    <property type="project" value="InterPro"/>
</dbReference>
<dbReference type="PANTHER" id="PTHR48475:SF2">
    <property type="entry name" value="RIBONUCLEASE H"/>
    <property type="match status" value="1"/>
</dbReference>
<dbReference type="Gene3D" id="3.30.420.10">
    <property type="entry name" value="Ribonuclease H-like superfamily/Ribonuclease H"/>
    <property type="match status" value="2"/>
</dbReference>
<dbReference type="InterPro" id="IPR002156">
    <property type="entry name" value="RNaseH_domain"/>
</dbReference>
<keyword evidence="3" id="KW-0695">RNA-directed DNA polymerase</keyword>
<dbReference type="GO" id="GO:0003964">
    <property type="term" value="F:RNA-directed DNA polymerase activity"/>
    <property type="evidence" value="ECO:0007669"/>
    <property type="project" value="UniProtKB-KW"/>
</dbReference>
<proteinExistence type="predicted"/>
<dbReference type="InterPro" id="IPR036397">
    <property type="entry name" value="RNaseH_sf"/>
</dbReference>
<protein>
    <submittedName>
        <fullName evidence="3">Reverse transcriptase domain-containing protein</fullName>
    </submittedName>
</protein>
<dbReference type="InterPro" id="IPR012337">
    <property type="entry name" value="RNaseH-like_sf"/>
</dbReference>
<dbReference type="InterPro" id="IPR041588">
    <property type="entry name" value="Integrase_H2C2"/>
</dbReference>
<keyword evidence="3" id="KW-0808">Transferase</keyword>